<comment type="caution">
    <text evidence="1">The sequence shown here is derived from an EMBL/GenBank/DDBJ whole genome shotgun (WGS) entry which is preliminary data.</text>
</comment>
<gene>
    <name evidence="1" type="ORF">ILEXP_LOCUS20404</name>
</gene>
<dbReference type="AlphaFoldDB" id="A0ABC8S8Q8"/>
<evidence type="ECO:0000313" key="1">
    <source>
        <dbReference type="EMBL" id="CAK9152190.1"/>
    </source>
</evidence>
<evidence type="ECO:0000313" key="2">
    <source>
        <dbReference type="Proteomes" id="UP001642360"/>
    </source>
</evidence>
<proteinExistence type="predicted"/>
<accession>A0ABC8S8Q8</accession>
<sequence length="149" mass="16542">MDVLDGQDFSDDVDGRKGHSVVIEEINTDEVNRVVEGAKSNGLRATRCNEGDDDAKWNGVTSKEKGVEQSNFGIQHGANNDDVQFEHADSNELLSLYGLSLEDEDNSRRKPRFPEFRAKTDMKECTCLDALKKGFREACKPLVCSDASL</sequence>
<name>A0ABC8S8Q8_9AQUA</name>
<dbReference type="EMBL" id="CAUOFW020002236">
    <property type="protein sequence ID" value="CAK9152190.1"/>
    <property type="molecule type" value="Genomic_DNA"/>
</dbReference>
<dbReference type="Proteomes" id="UP001642360">
    <property type="component" value="Unassembled WGS sequence"/>
</dbReference>
<keyword evidence="2" id="KW-1185">Reference proteome</keyword>
<organism evidence="1 2">
    <name type="scientific">Ilex paraguariensis</name>
    <name type="common">yerba mate</name>
    <dbReference type="NCBI Taxonomy" id="185542"/>
    <lineage>
        <taxon>Eukaryota</taxon>
        <taxon>Viridiplantae</taxon>
        <taxon>Streptophyta</taxon>
        <taxon>Embryophyta</taxon>
        <taxon>Tracheophyta</taxon>
        <taxon>Spermatophyta</taxon>
        <taxon>Magnoliopsida</taxon>
        <taxon>eudicotyledons</taxon>
        <taxon>Gunneridae</taxon>
        <taxon>Pentapetalae</taxon>
        <taxon>asterids</taxon>
        <taxon>campanulids</taxon>
        <taxon>Aquifoliales</taxon>
        <taxon>Aquifoliaceae</taxon>
        <taxon>Ilex</taxon>
    </lineage>
</organism>
<protein>
    <submittedName>
        <fullName evidence="1">Uncharacterized protein</fullName>
    </submittedName>
</protein>
<reference evidence="1 2" key="1">
    <citation type="submission" date="2024-02" db="EMBL/GenBank/DDBJ databases">
        <authorList>
            <person name="Vignale AGUSTIN F."/>
            <person name="Sosa J E."/>
            <person name="Modenutti C."/>
        </authorList>
    </citation>
    <scope>NUCLEOTIDE SEQUENCE [LARGE SCALE GENOMIC DNA]</scope>
</reference>